<gene>
    <name evidence="1" type="ORF">KY465_00125</name>
</gene>
<accession>A0ABS6WI99</accession>
<name>A0ABS6WI99_9HYPH</name>
<dbReference type="Proteomes" id="UP001430804">
    <property type="component" value="Unassembled WGS sequence"/>
</dbReference>
<proteinExistence type="predicted"/>
<keyword evidence="2" id="KW-1185">Reference proteome</keyword>
<reference evidence="1" key="1">
    <citation type="submission" date="2021-07" db="EMBL/GenBank/DDBJ databases">
        <title>Pseudohoeflea marina sp. nov. a polyhydroxyalcanoate-producing bacterium.</title>
        <authorList>
            <person name="Zheng W."/>
            <person name="Yu S."/>
            <person name="Huang Y."/>
        </authorList>
    </citation>
    <scope>NUCLEOTIDE SEQUENCE</scope>
    <source>
        <strain evidence="1">DP4N28-3</strain>
    </source>
</reference>
<comment type="caution">
    <text evidence="1">The sequence shown here is derived from an EMBL/GenBank/DDBJ whole genome shotgun (WGS) entry which is preliminary data.</text>
</comment>
<sequence length="139" mass="15915">MTKRDKPVYGFIRKGNALVPEMDMDLHALDGVKQGQLVKVEVKNFRHGKKHRLYWQTLHKVVEATECAPTARHLHEALKMELGFHVPVRLKSGMTILVPDSTAFDKMDEAEFTAFFENAIRHMSMAFGIDPLEFYRSAA</sequence>
<evidence type="ECO:0000313" key="1">
    <source>
        <dbReference type="EMBL" id="MBW3095677.1"/>
    </source>
</evidence>
<organism evidence="1 2">
    <name type="scientific">Pseudohoeflea coraliihabitans</name>
    <dbReference type="NCBI Taxonomy" id="2860393"/>
    <lineage>
        <taxon>Bacteria</taxon>
        <taxon>Pseudomonadati</taxon>
        <taxon>Pseudomonadota</taxon>
        <taxon>Alphaproteobacteria</taxon>
        <taxon>Hyphomicrobiales</taxon>
        <taxon>Rhizobiaceae</taxon>
        <taxon>Pseudohoeflea</taxon>
    </lineage>
</organism>
<dbReference type="RefSeq" id="WP_219157062.1">
    <property type="nucleotide sequence ID" value="NZ_JAHWQX010000001.1"/>
</dbReference>
<protein>
    <submittedName>
        <fullName evidence="1">DUF1367 family protein</fullName>
    </submittedName>
</protein>
<evidence type="ECO:0000313" key="2">
    <source>
        <dbReference type="Proteomes" id="UP001430804"/>
    </source>
</evidence>
<dbReference type="EMBL" id="JAHWQX010000001">
    <property type="protein sequence ID" value="MBW3095677.1"/>
    <property type="molecule type" value="Genomic_DNA"/>
</dbReference>